<organism evidence="1 2">
    <name type="scientific">Cichorium intybus</name>
    <name type="common">Chicory</name>
    <dbReference type="NCBI Taxonomy" id="13427"/>
    <lineage>
        <taxon>Eukaryota</taxon>
        <taxon>Viridiplantae</taxon>
        <taxon>Streptophyta</taxon>
        <taxon>Embryophyta</taxon>
        <taxon>Tracheophyta</taxon>
        <taxon>Spermatophyta</taxon>
        <taxon>Magnoliopsida</taxon>
        <taxon>eudicotyledons</taxon>
        <taxon>Gunneridae</taxon>
        <taxon>Pentapetalae</taxon>
        <taxon>asterids</taxon>
        <taxon>campanulids</taxon>
        <taxon>Asterales</taxon>
        <taxon>Asteraceae</taxon>
        <taxon>Cichorioideae</taxon>
        <taxon>Cichorieae</taxon>
        <taxon>Cichoriinae</taxon>
        <taxon>Cichorium</taxon>
    </lineage>
</organism>
<name>A0ACB8ZQ49_CICIN</name>
<proteinExistence type="predicted"/>
<dbReference type="EMBL" id="CM042016">
    <property type="protein sequence ID" value="KAI3699770.1"/>
    <property type="molecule type" value="Genomic_DNA"/>
</dbReference>
<accession>A0ACB8ZQ49</accession>
<reference evidence="2" key="1">
    <citation type="journal article" date="2022" name="Mol. Ecol. Resour.">
        <title>The genomes of chicory, endive, great burdock and yacon provide insights into Asteraceae palaeo-polyploidization history and plant inulin production.</title>
        <authorList>
            <person name="Fan W."/>
            <person name="Wang S."/>
            <person name="Wang H."/>
            <person name="Wang A."/>
            <person name="Jiang F."/>
            <person name="Liu H."/>
            <person name="Zhao H."/>
            <person name="Xu D."/>
            <person name="Zhang Y."/>
        </authorList>
    </citation>
    <scope>NUCLEOTIDE SEQUENCE [LARGE SCALE GENOMIC DNA]</scope>
    <source>
        <strain evidence="2">cv. Punajuju</strain>
    </source>
</reference>
<sequence length="98" mass="11655">MLETVKVEDWSSKKAEMHHQFGDLLVCIVMGIENIYHLQNVQSSHNFVKKPKSNMSQKLLFLLKLYRQNLHQQYYFHPIDGAQNHQLSSHQQFIVYIN</sequence>
<dbReference type="Proteomes" id="UP001055811">
    <property type="component" value="Linkage Group LG08"/>
</dbReference>
<evidence type="ECO:0000313" key="1">
    <source>
        <dbReference type="EMBL" id="KAI3699770.1"/>
    </source>
</evidence>
<keyword evidence="2" id="KW-1185">Reference proteome</keyword>
<reference evidence="1 2" key="2">
    <citation type="journal article" date="2022" name="Mol. Ecol. Resour.">
        <title>The genomes of chicory, endive, great burdock and yacon provide insights into Asteraceae paleo-polyploidization history and plant inulin production.</title>
        <authorList>
            <person name="Fan W."/>
            <person name="Wang S."/>
            <person name="Wang H."/>
            <person name="Wang A."/>
            <person name="Jiang F."/>
            <person name="Liu H."/>
            <person name="Zhao H."/>
            <person name="Xu D."/>
            <person name="Zhang Y."/>
        </authorList>
    </citation>
    <scope>NUCLEOTIDE SEQUENCE [LARGE SCALE GENOMIC DNA]</scope>
    <source>
        <strain evidence="2">cv. Punajuju</strain>
        <tissue evidence="1">Leaves</tissue>
    </source>
</reference>
<gene>
    <name evidence="1" type="ORF">L2E82_44295</name>
</gene>
<evidence type="ECO:0000313" key="2">
    <source>
        <dbReference type="Proteomes" id="UP001055811"/>
    </source>
</evidence>
<protein>
    <submittedName>
        <fullName evidence="1">Uncharacterized protein</fullName>
    </submittedName>
</protein>
<comment type="caution">
    <text evidence="1">The sequence shown here is derived from an EMBL/GenBank/DDBJ whole genome shotgun (WGS) entry which is preliminary data.</text>
</comment>